<name>A0AAW2IW88_SESRA</name>
<feature type="compositionally biased region" description="Pro residues" evidence="1">
    <location>
        <begin position="27"/>
        <end position="39"/>
    </location>
</feature>
<feature type="chain" id="PRO_5043946311" evidence="2">
    <location>
        <begin position="24"/>
        <end position="61"/>
    </location>
</feature>
<protein>
    <submittedName>
        <fullName evidence="3">Uncharacterized protein</fullName>
    </submittedName>
</protein>
<evidence type="ECO:0000256" key="1">
    <source>
        <dbReference type="SAM" id="MobiDB-lite"/>
    </source>
</evidence>
<sequence>MKVSGNTQVLLVIAGTSLDLASGGSTPAPPAPVPPPPRSASPVANPPRHNTSSDTSEENYP</sequence>
<keyword evidence="2" id="KW-0732">Signal</keyword>
<reference evidence="3" key="1">
    <citation type="submission" date="2020-06" db="EMBL/GenBank/DDBJ databases">
        <authorList>
            <person name="Li T."/>
            <person name="Hu X."/>
            <person name="Zhang T."/>
            <person name="Song X."/>
            <person name="Zhang H."/>
            <person name="Dai N."/>
            <person name="Sheng W."/>
            <person name="Hou X."/>
            <person name="Wei L."/>
        </authorList>
    </citation>
    <scope>NUCLEOTIDE SEQUENCE</scope>
    <source>
        <strain evidence="3">G02</strain>
        <tissue evidence="3">Leaf</tissue>
    </source>
</reference>
<dbReference type="EMBL" id="JACGWJ010000952">
    <property type="protein sequence ID" value="KAL0286494.1"/>
    <property type="molecule type" value="Genomic_DNA"/>
</dbReference>
<organism evidence="3">
    <name type="scientific">Sesamum radiatum</name>
    <name type="common">Black benniseed</name>
    <dbReference type="NCBI Taxonomy" id="300843"/>
    <lineage>
        <taxon>Eukaryota</taxon>
        <taxon>Viridiplantae</taxon>
        <taxon>Streptophyta</taxon>
        <taxon>Embryophyta</taxon>
        <taxon>Tracheophyta</taxon>
        <taxon>Spermatophyta</taxon>
        <taxon>Magnoliopsida</taxon>
        <taxon>eudicotyledons</taxon>
        <taxon>Gunneridae</taxon>
        <taxon>Pentapetalae</taxon>
        <taxon>asterids</taxon>
        <taxon>lamiids</taxon>
        <taxon>Lamiales</taxon>
        <taxon>Pedaliaceae</taxon>
        <taxon>Sesamum</taxon>
    </lineage>
</organism>
<evidence type="ECO:0000256" key="2">
    <source>
        <dbReference type="SAM" id="SignalP"/>
    </source>
</evidence>
<reference evidence="3" key="2">
    <citation type="journal article" date="2024" name="Plant">
        <title>Genomic evolution and insights into agronomic trait innovations of Sesamum species.</title>
        <authorList>
            <person name="Miao H."/>
            <person name="Wang L."/>
            <person name="Qu L."/>
            <person name="Liu H."/>
            <person name="Sun Y."/>
            <person name="Le M."/>
            <person name="Wang Q."/>
            <person name="Wei S."/>
            <person name="Zheng Y."/>
            <person name="Lin W."/>
            <person name="Duan Y."/>
            <person name="Cao H."/>
            <person name="Xiong S."/>
            <person name="Wang X."/>
            <person name="Wei L."/>
            <person name="Li C."/>
            <person name="Ma Q."/>
            <person name="Ju M."/>
            <person name="Zhao R."/>
            <person name="Li G."/>
            <person name="Mu C."/>
            <person name="Tian Q."/>
            <person name="Mei H."/>
            <person name="Zhang T."/>
            <person name="Gao T."/>
            <person name="Zhang H."/>
        </authorList>
    </citation>
    <scope>NUCLEOTIDE SEQUENCE</scope>
    <source>
        <strain evidence="3">G02</strain>
    </source>
</reference>
<gene>
    <name evidence="3" type="ORF">Sradi_7146200</name>
</gene>
<accession>A0AAW2IW88</accession>
<dbReference type="AlphaFoldDB" id="A0AAW2IW88"/>
<evidence type="ECO:0000313" key="3">
    <source>
        <dbReference type="EMBL" id="KAL0286494.1"/>
    </source>
</evidence>
<proteinExistence type="predicted"/>
<feature type="region of interest" description="Disordered" evidence="1">
    <location>
        <begin position="19"/>
        <end position="61"/>
    </location>
</feature>
<feature type="signal peptide" evidence="2">
    <location>
        <begin position="1"/>
        <end position="23"/>
    </location>
</feature>
<comment type="caution">
    <text evidence="3">The sequence shown here is derived from an EMBL/GenBank/DDBJ whole genome shotgun (WGS) entry which is preliminary data.</text>
</comment>